<dbReference type="EMBL" id="JBBDHD010000219">
    <property type="protein sequence ID" value="MFH7600379.1"/>
    <property type="molecule type" value="Genomic_DNA"/>
</dbReference>
<protein>
    <submittedName>
        <fullName evidence="2">Rieske (2Fe-2S) protein</fullName>
    </submittedName>
</protein>
<comment type="caution">
    <text evidence="2">The sequence shown here is derived from an EMBL/GenBank/DDBJ whole genome shotgun (WGS) entry which is preliminary data.</text>
</comment>
<dbReference type="Proteomes" id="UP001610631">
    <property type="component" value="Unassembled WGS sequence"/>
</dbReference>
<evidence type="ECO:0000313" key="3">
    <source>
        <dbReference type="Proteomes" id="UP001610631"/>
    </source>
</evidence>
<reference evidence="2 3" key="1">
    <citation type="submission" date="2024-03" db="EMBL/GenBank/DDBJ databases">
        <title>Whole genome sequencing of Streptomyces racemochromogenes, to identify antimicrobial biosynthetic gene clusters.</title>
        <authorList>
            <person name="Suryawanshi P."/>
            <person name="Krishnaraj P.U."/>
            <person name="Arun Y.P."/>
            <person name="Suryawanshi M.P."/>
            <person name="Rakshit O."/>
        </authorList>
    </citation>
    <scope>NUCLEOTIDE SEQUENCE [LARGE SCALE GENOMIC DNA]</scope>
    <source>
        <strain evidence="2 3">AUDT626</strain>
    </source>
</reference>
<organism evidence="2 3">
    <name type="scientific">Streptomyces racemochromogenes</name>
    <dbReference type="NCBI Taxonomy" id="67353"/>
    <lineage>
        <taxon>Bacteria</taxon>
        <taxon>Bacillati</taxon>
        <taxon>Actinomycetota</taxon>
        <taxon>Actinomycetes</taxon>
        <taxon>Kitasatosporales</taxon>
        <taxon>Streptomycetaceae</taxon>
        <taxon>Streptomyces</taxon>
    </lineage>
</organism>
<evidence type="ECO:0000256" key="1">
    <source>
        <dbReference type="SAM" id="MobiDB-lite"/>
    </source>
</evidence>
<gene>
    <name evidence="2" type="ORF">WDV06_35560</name>
</gene>
<proteinExistence type="predicted"/>
<feature type="non-terminal residue" evidence="2">
    <location>
        <position position="111"/>
    </location>
</feature>
<keyword evidence="3" id="KW-1185">Reference proteome</keyword>
<accession>A0ABW7PPM8</accession>
<name>A0ABW7PPM8_9ACTN</name>
<feature type="region of interest" description="Disordered" evidence="1">
    <location>
        <begin position="84"/>
        <end position="111"/>
    </location>
</feature>
<evidence type="ECO:0000313" key="2">
    <source>
        <dbReference type="EMBL" id="MFH7600379.1"/>
    </source>
</evidence>
<sequence length="111" mass="10790">MDTHRTTPGPGPLLSAVERLEQTPRADGPIDALRKAVRALPLGPARDLLHGRPLGHPAHPLLVQVPIGTWLSAAVLDLLPGRGRGAARGGGVGRAGGGGAAAGGGGGGGGG</sequence>